<evidence type="ECO:0000313" key="1">
    <source>
        <dbReference type="EMBL" id="PNV71495.1"/>
    </source>
</evidence>
<dbReference type="Proteomes" id="UP000094669">
    <property type="component" value="Unassembled WGS sequence"/>
</dbReference>
<proteinExistence type="predicted"/>
<sequence length="413" mass="47635">MNIKLNISLFLFLVLNLTTYSLSAETILLRDGTMLIGDVKGQDAKSLTLKTRQGERIIEKISILKVLYNKISRKEADKIIEEERKLSANQTNSIEPNTIDEIALKDREIADLKQKLDAERKKGEANQKPFQEKSNHTLEFTVRRADYTYNPEEYDYIKNTANYNVGFSDLSSREKIFPVFGFMYWNKNYKIGFDLSYYQIVLTDSTFNAYTYLFPISSLIIPTHLNFPPLTRTDYQADVFKFWNPTAWWTVGAGGGLRAIDTKQSTQAGLSYTNVENRTYGPQAEILTRFDIWDRLRIDVKGKYFHSEGKQIFEAEAITLFPPSYVKAYGPDGVRARFVGYEYDIGLSVRIFGDIYLSFGYNRTFSTFTRVHSYSIAIPYSVMFQNNLNNMQFGSGHNDEIRGYYTGITVRTN</sequence>
<evidence type="ECO:0008006" key="3">
    <source>
        <dbReference type="Google" id="ProtNLM"/>
    </source>
</evidence>
<organism evidence="1 2">
    <name type="scientific">Leptospira inadai serovar Lyme</name>
    <dbReference type="NCBI Taxonomy" id="293084"/>
    <lineage>
        <taxon>Bacteria</taxon>
        <taxon>Pseudomonadati</taxon>
        <taxon>Spirochaetota</taxon>
        <taxon>Spirochaetia</taxon>
        <taxon>Leptospirales</taxon>
        <taxon>Leptospiraceae</taxon>
        <taxon>Leptospira</taxon>
    </lineage>
</organism>
<reference evidence="1" key="1">
    <citation type="submission" date="2018-01" db="EMBL/GenBank/DDBJ databases">
        <title>Genomic characterization of Leptospira inadai serogroup Lyme isolated from captured rat in Brazil and comparative analysis with human reference strain.</title>
        <authorList>
            <person name="Moreno L.Z."/>
            <person name="Loureiro A.P."/>
            <person name="Miraglia F."/>
            <person name="Kremer F.S."/>
            <person name="Eslabao M.R."/>
            <person name="Dellagostin O.A."/>
            <person name="Lilenbaum W."/>
            <person name="Moreno A.M."/>
        </authorList>
    </citation>
    <scope>NUCLEOTIDE SEQUENCE [LARGE SCALE GENOMIC DNA]</scope>
    <source>
        <strain evidence="1">M34/99</strain>
    </source>
</reference>
<comment type="caution">
    <text evidence="1">The sequence shown here is derived from an EMBL/GenBank/DDBJ whole genome shotgun (WGS) entry which is preliminary data.</text>
</comment>
<evidence type="ECO:0000313" key="2">
    <source>
        <dbReference type="Proteomes" id="UP000094669"/>
    </source>
</evidence>
<gene>
    <name evidence="1" type="ORF">BES34_021395</name>
</gene>
<protein>
    <recommendedName>
        <fullName evidence="3">Outer membrane protein, TIGR04327 family</fullName>
    </recommendedName>
</protein>
<name>A0ABX4YCI5_9LEPT</name>
<dbReference type="EMBL" id="MCRM02000045">
    <property type="protein sequence ID" value="PNV71495.1"/>
    <property type="molecule type" value="Genomic_DNA"/>
</dbReference>
<keyword evidence="2" id="KW-1185">Reference proteome</keyword>
<accession>A0ABX4YCI5</accession>
<dbReference type="NCBIfam" id="NF047433">
    <property type="entry name" value="Lepto_7_Nterm"/>
    <property type="match status" value="1"/>
</dbReference>
<dbReference type="RefSeq" id="WP_010417548.1">
    <property type="nucleotide sequence ID" value="NZ_MCRM02000045.1"/>
</dbReference>